<feature type="domain" description="Multidrug resistance protein MdtA-like barrel-sandwich hybrid" evidence="7">
    <location>
        <begin position="41"/>
        <end position="222"/>
    </location>
</feature>
<protein>
    <submittedName>
        <fullName evidence="9">Secretion protein HlyD</fullName>
    </submittedName>
</protein>
<reference evidence="9 10" key="1">
    <citation type="journal article" date="2012" name="PLoS ONE">
        <title>Edwardsiella comparative phylogenomics reveal the new intra/inter-species taxonomic relationships, virulence evolution and niche adaptation mechanisms.</title>
        <authorList>
            <person name="Yang M."/>
            <person name="Lv Y."/>
            <person name="Xiao J."/>
            <person name="Wu H."/>
            <person name="Zheng H."/>
            <person name="Liu Q."/>
            <person name="Zhang Y."/>
            <person name="Wang Q."/>
        </authorList>
    </citation>
    <scope>NUCLEOTIDE SEQUENCE [LARGE SCALE GENOMIC DNA]</scope>
    <source>
        <strain evidence="10">080813</strain>
    </source>
</reference>
<dbReference type="Gene3D" id="1.10.287.470">
    <property type="entry name" value="Helix hairpin bin"/>
    <property type="match status" value="2"/>
</dbReference>
<dbReference type="GeneID" id="33938266"/>
<dbReference type="Gene3D" id="2.40.50.100">
    <property type="match status" value="1"/>
</dbReference>
<comment type="similarity">
    <text evidence="2">Belongs to the membrane fusion protein (MFP) (TC 8.A.1) family.</text>
</comment>
<evidence type="ECO:0000256" key="1">
    <source>
        <dbReference type="ARBA" id="ARBA00004167"/>
    </source>
</evidence>
<evidence type="ECO:0000256" key="2">
    <source>
        <dbReference type="ARBA" id="ARBA00009477"/>
    </source>
</evidence>
<dbReference type="RefSeq" id="WP_034162694.1">
    <property type="nucleotide sequence ID" value="NZ_CP006664.1"/>
</dbReference>
<dbReference type="Pfam" id="PF25917">
    <property type="entry name" value="BSH_RND"/>
    <property type="match status" value="1"/>
</dbReference>
<keyword evidence="5 6" id="KW-0472">Membrane</keyword>
<dbReference type="Gene3D" id="2.40.30.170">
    <property type="match status" value="1"/>
</dbReference>
<dbReference type="KEGG" id="ete:ETEE_0498"/>
<dbReference type="HOGENOM" id="CLU_018816_15_2_6"/>
<dbReference type="SUPFAM" id="SSF111369">
    <property type="entry name" value="HlyD-like secretion proteins"/>
    <property type="match status" value="2"/>
</dbReference>
<evidence type="ECO:0000313" key="9">
    <source>
        <dbReference type="EMBL" id="AIJ06976.1"/>
    </source>
</evidence>
<evidence type="ECO:0000256" key="5">
    <source>
        <dbReference type="ARBA" id="ARBA00023136"/>
    </source>
</evidence>
<organism evidence="9 10">
    <name type="scientific">Edwardsiella anguillarum ET080813</name>
    <dbReference type="NCBI Taxonomy" id="667120"/>
    <lineage>
        <taxon>Bacteria</taxon>
        <taxon>Pseudomonadati</taxon>
        <taxon>Pseudomonadota</taxon>
        <taxon>Gammaproteobacteria</taxon>
        <taxon>Enterobacterales</taxon>
        <taxon>Hafniaceae</taxon>
        <taxon>Edwardsiella</taxon>
    </lineage>
</organism>
<dbReference type="InterPro" id="IPR058625">
    <property type="entry name" value="MdtA-like_BSH"/>
</dbReference>
<dbReference type="InterPro" id="IPR058634">
    <property type="entry name" value="AaeA-lik-b-barrel"/>
</dbReference>
<proteinExistence type="inferred from homology"/>
<keyword evidence="3 6" id="KW-0812">Transmembrane</keyword>
<dbReference type="EMBL" id="CP006664">
    <property type="protein sequence ID" value="AIJ06976.1"/>
    <property type="molecule type" value="Genomic_DNA"/>
</dbReference>
<comment type="subcellular location">
    <subcellularLocation>
        <location evidence="1">Membrane</location>
        <topology evidence="1">Single-pass membrane protein</topology>
    </subcellularLocation>
</comment>
<name>A0A076LFS0_9GAMM</name>
<evidence type="ECO:0000259" key="7">
    <source>
        <dbReference type="Pfam" id="PF25917"/>
    </source>
</evidence>
<evidence type="ECO:0000256" key="6">
    <source>
        <dbReference type="SAM" id="Phobius"/>
    </source>
</evidence>
<sequence length="329" mass="35744">MLKSPASRTALFLAITFTIIIFGIHEYNQQLSTRHGVVRANIIDIAPQVSGLVTQVNVRHNQSVKKGELLFSIDDSDYRISVQNARANLANVEQQLLEQSAAVLSAKAALQNAQSQYSYMQANFQRISSLKRRDFASTNDYQQAETDLNVSKGNLATAQARLQQAIAARGAIGPDNAQLLAAKATLAKAELDLSRTRVYAPSNGNIATVNLNAGDYARPGSAVLAEVDTDNIWVEGAFPETVIAGIRVGDKAKVYLMADTRTVYRGHVQSIGSAINSKELPNPGLLSELPQVFDWVRLAENVPVNIQLDPDTKMENFIPGLSATVDIIK</sequence>
<evidence type="ECO:0000256" key="3">
    <source>
        <dbReference type="ARBA" id="ARBA00022692"/>
    </source>
</evidence>
<feature type="domain" description="p-hydroxybenzoic acid efflux pump subunit AaeA-like beta-barrel" evidence="8">
    <location>
        <begin position="233"/>
        <end position="327"/>
    </location>
</feature>
<dbReference type="PANTHER" id="PTHR30386">
    <property type="entry name" value="MEMBRANE FUSION SUBUNIT OF EMRAB-TOLC MULTIDRUG EFFLUX PUMP"/>
    <property type="match status" value="1"/>
</dbReference>
<dbReference type="AlphaFoldDB" id="A0A076LFS0"/>
<dbReference type="GO" id="GO:0016020">
    <property type="term" value="C:membrane"/>
    <property type="evidence" value="ECO:0007669"/>
    <property type="project" value="UniProtKB-SubCell"/>
</dbReference>
<dbReference type="Pfam" id="PF25963">
    <property type="entry name" value="Beta-barrel_AAEA"/>
    <property type="match status" value="1"/>
</dbReference>
<accession>A0A076LFS0</accession>
<dbReference type="PANTHER" id="PTHR30386:SF26">
    <property type="entry name" value="TRANSPORT PROTEIN COMB"/>
    <property type="match status" value="1"/>
</dbReference>
<dbReference type="Proteomes" id="UP000028681">
    <property type="component" value="Chromosome"/>
</dbReference>
<dbReference type="InterPro" id="IPR050739">
    <property type="entry name" value="MFP"/>
</dbReference>
<keyword evidence="4 6" id="KW-1133">Transmembrane helix</keyword>
<evidence type="ECO:0000313" key="10">
    <source>
        <dbReference type="Proteomes" id="UP000028681"/>
    </source>
</evidence>
<evidence type="ECO:0000259" key="8">
    <source>
        <dbReference type="Pfam" id="PF25963"/>
    </source>
</evidence>
<gene>
    <name evidence="9" type="primary">hlyD</name>
    <name evidence="9" type="ORF">ETEE_0498</name>
</gene>
<feature type="transmembrane region" description="Helical" evidence="6">
    <location>
        <begin position="6"/>
        <end position="24"/>
    </location>
</feature>
<evidence type="ECO:0000256" key="4">
    <source>
        <dbReference type="ARBA" id="ARBA00022989"/>
    </source>
</evidence>